<accession>A0A0B6YFX3</accession>
<proteinExistence type="predicted"/>
<organism evidence="2">
    <name type="scientific">Arion vulgaris</name>
    <dbReference type="NCBI Taxonomy" id="1028688"/>
    <lineage>
        <taxon>Eukaryota</taxon>
        <taxon>Metazoa</taxon>
        <taxon>Spiralia</taxon>
        <taxon>Lophotrochozoa</taxon>
        <taxon>Mollusca</taxon>
        <taxon>Gastropoda</taxon>
        <taxon>Heterobranchia</taxon>
        <taxon>Euthyneura</taxon>
        <taxon>Panpulmonata</taxon>
        <taxon>Eupulmonata</taxon>
        <taxon>Stylommatophora</taxon>
        <taxon>Helicina</taxon>
        <taxon>Arionoidea</taxon>
        <taxon>Arionidae</taxon>
        <taxon>Arion</taxon>
    </lineage>
</organism>
<protein>
    <submittedName>
        <fullName evidence="2">Uncharacterized protein</fullName>
    </submittedName>
</protein>
<gene>
    <name evidence="2" type="primary">ORF23439</name>
</gene>
<keyword evidence="1" id="KW-0812">Transmembrane</keyword>
<evidence type="ECO:0000313" key="2">
    <source>
        <dbReference type="EMBL" id="CEK54696.1"/>
    </source>
</evidence>
<evidence type="ECO:0000256" key="1">
    <source>
        <dbReference type="SAM" id="Phobius"/>
    </source>
</evidence>
<feature type="transmembrane region" description="Helical" evidence="1">
    <location>
        <begin position="7"/>
        <end position="32"/>
    </location>
</feature>
<feature type="non-terminal residue" evidence="2">
    <location>
        <position position="54"/>
    </location>
</feature>
<dbReference type="AlphaFoldDB" id="A0A0B6YFX3"/>
<sequence>MVIDTEYAFMCVVICAYIVYFCVWLHTCLWFGENGNRWHGFWNMRQGMNKMKVA</sequence>
<keyword evidence="1" id="KW-0472">Membrane</keyword>
<reference evidence="2" key="1">
    <citation type="submission" date="2014-12" db="EMBL/GenBank/DDBJ databases">
        <title>Insight into the proteome of Arion vulgaris.</title>
        <authorList>
            <person name="Aradska J."/>
            <person name="Bulat T."/>
            <person name="Smidak R."/>
            <person name="Sarate P."/>
            <person name="Gangsoo J."/>
            <person name="Sialana F."/>
            <person name="Bilban M."/>
            <person name="Lubec G."/>
        </authorList>
    </citation>
    <scope>NUCLEOTIDE SEQUENCE</scope>
    <source>
        <tissue evidence="2">Skin</tissue>
    </source>
</reference>
<name>A0A0B6YFX3_9EUPU</name>
<dbReference type="EMBL" id="HACG01007831">
    <property type="protein sequence ID" value="CEK54696.1"/>
    <property type="molecule type" value="Transcribed_RNA"/>
</dbReference>
<keyword evidence="1" id="KW-1133">Transmembrane helix</keyword>